<dbReference type="PANTHER" id="PTHR43272">
    <property type="entry name" value="LONG-CHAIN-FATTY-ACID--COA LIGASE"/>
    <property type="match status" value="1"/>
</dbReference>
<comment type="similarity">
    <text evidence="5">Belongs to the ATP-dependent AMP-binding enzyme family. Carboxylic acid reductase subfamily.</text>
</comment>
<dbReference type="InterPro" id="IPR046407">
    <property type="entry name" value="CAR"/>
</dbReference>
<feature type="modified residue" description="O-(pantetheine 4'-phosphoryl)serine" evidence="5">
    <location>
        <position position="689"/>
    </location>
</feature>
<feature type="binding site" evidence="5">
    <location>
        <position position="814"/>
    </location>
    <ligand>
        <name>NADP(+)</name>
        <dbReference type="ChEBI" id="CHEBI:58349"/>
    </ligand>
</feature>
<dbReference type="EC" id="1.2.1.-" evidence="5"/>
<feature type="binding site" evidence="5">
    <location>
        <begin position="854"/>
        <end position="855"/>
    </location>
    <ligand>
        <name>NADP(+)</name>
        <dbReference type="ChEBI" id="CHEBI:58349"/>
    </ligand>
</feature>
<reference evidence="8 9" key="1">
    <citation type="submission" date="2017-02" db="EMBL/GenBank/DDBJ databases">
        <title>The new phylogeny of genus Mycobacterium.</title>
        <authorList>
            <person name="Tortoli E."/>
            <person name="Trovato A."/>
            <person name="Cirillo D.M."/>
        </authorList>
    </citation>
    <scope>NUCLEOTIDE SEQUENCE [LARGE SCALE GENOMIC DNA]</scope>
    <source>
        <strain evidence="8 9">DSM 45145</strain>
    </source>
</reference>
<keyword evidence="3 5" id="KW-0547">Nucleotide-binding</keyword>
<feature type="domain" description="Carrier" evidence="6">
    <location>
        <begin position="655"/>
        <end position="730"/>
    </location>
</feature>
<dbReference type="EMBL" id="AP022583">
    <property type="protein sequence ID" value="BBY07957.1"/>
    <property type="molecule type" value="Genomic_DNA"/>
</dbReference>
<feature type="binding site" evidence="5">
    <location>
        <position position="494"/>
    </location>
    <ligand>
        <name>AMP</name>
        <dbReference type="ChEBI" id="CHEBI:456215"/>
    </ligand>
</feature>
<feature type="binding site" evidence="5">
    <location>
        <begin position="787"/>
        <end position="790"/>
    </location>
    <ligand>
        <name>NADP(+)</name>
        <dbReference type="ChEBI" id="CHEBI:58349"/>
    </ligand>
</feature>
<dbReference type="Pfam" id="PF07993">
    <property type="entry name" value="NAD_binding_4"/>
    <property type="match status" value="1"/>
</dbReference>
<feature type="binding site" evidence="5">
    <location>
        <position position="824"/>
    </location>
    <ligand>
        <name>NADP(+)</name>
        <dbReference type="ChEBI" id="CHEBI:58349"/>
    </ligand>
</feature>
<organism evidence="7 10">
    <name type="scientific">Mycobacterium noviomagense</name>
    <dbReference type="NCBI Taxonomy" id="459858"/>
    <lineage>
        <taxon>Bacteria</taxon>
        <taxon>Bacillati</taxon>
        <taxon>Actinomycetota</taxon>
        <taxon>Actinomycetes</taxon>
        <taxon>Mycobacteriales</taxon>
        <taxon>Mycobacteriaceae</taxon>
        <taxon>Mycobacterium</taxon>
    </lineage>
</organism>
<keyword evidence="9" id="KW-1185">Reference proteome</keyword>
<evidence type="ECO:0000313" key="9">
    <source>
        <dbReference type="Proteomes" id="UP000192374"/>
    </source>
</evidence>
<dbReference type="CDD" id="cd17632">
    <property type="entry name" value="AFD_CAR-like"/>
    <property type="match status" value="1"/>
</dbReference>
<comment type="catalytic activity">
    <reaction evidence="5">
        <text>a carboxylate + ATP + NADPH + H(+) = an aldehyde + AMP + diphosphate + NADP(+)</text>
        <dbReference type="Rhea" id="RHEA:50916"/>
        <dbReference type="ChEBI" id="CHEBI:15378"/>
        <dbReference type="ChEBI" id="CHEBI:17478"/>
        <dbReference type="ChEBI" id="CHEBI:29067"/>
        <dbReference type="ChEBI" id="CHEBI:30616"/>
        <dbReference type="ChEBI" id="CHEBI:33019"/>
        <dbReference type="ChEBI" id="CHEBI:57783"/>
        <dbReference type="ChEBI" id="CHEBI:58349"/>
        <dbReference type="ChEBI" id="CHEBI:456215"/>
    </reaction>
</comment>
<dbReference type="Gene3D" id="3.40.50.720">
    <property type="entry name" value="NAD(P)-binding Rossmann-like Domain"/>
    <property type="match status" value="1"/>
</dbReference>
<dbReference type="InterPro" id="IPR020806">
    <property type="entry name" value="PKS_PP-bd"/>
</dbReference>
<evidence type="ECO:0000256" key="3">
    <source>
        <dbReference type="ARBA" id="ARBA00022741"/>
    </source>
</evidence>
<dbReference type="SUPFAM" id="SSF51735">
    <property type="entry name" value="NAD(P)-binding Rossmann-fold domains"/>
    <property type="match status" value="1"/>
</dbReference>
<name>A0A7I7PH49_9MYCO</name>
<gene>
    <name evidence="7" type="primary">fadD9_1</name>
    <name evidence="5" type="synonym">car</name>
    <name evidence="8" type="ORF">BST37_11785</name>
    <name evidence="7" type="ORF">MNVI_32750</name>
</gene>
<dbReference type="CDD" id="cd05235">
    <property type="entry name" value="SDR_e1"/>
    <property type="match status" value="1"/>
</dbReference>
<dbReference type="InterPro" id="IPR000873">
    <property type="entry name" value="AMP-dep_synth/lig_dom"/>
</dbReference>
<feature type="binding site" evidence="5">
    <location>
        <position position="395"/>
    </location>
    <ligand>
        <name>AMP</name>
        <dbReference type="ChEBI" id="CHEBI:456215"/>
    </ligand>
</feature>
<keyword evidence="5" id="KW-0560">Oxidoreductase</keyword>
<evidence type="ECO:0000256" key="2">
    <source>
        <dbReference type="ARBA" id="ARBA00022553"/>
    </source>
</evidence>
<feature type="binding site" evidence="5">
    <location>
        <begin position="506"/>
        <end position="509"/>
    </location>
    <ligand>
        <name>AMP</name>
        <dbReference type="ChEBI" id="CHEBI:456215"/>
    </ligand>
</feature>
<dbReference type="SUPFAM" id="SSF47336">
    <property type="entry name" value="ACP-like"/>
    <property type="match status" value="1"/>
</dbReference>
<feature type="binding site" evidence="5">
    <location>
        <position position="515"/>
    </location>
    <ligand>
        <name>AMP</name>
        <dbReference type="ChEBI" id="CHEBI:456215"/>
    </ligand>
</feature>
<dbReference type="InterPro" id="IPR036291">
    <property type="entry name" value="NAD(P)-bd_dom_sf"/>
</dbReference>
<dbReference type="InterPro" id="IPR010080">
    <property type="entry name" value="Thioester_reductase-like_dom"/>
</dbReference>
<dbReference type="InterPro" id="IPR042099">
    <property type="entry name" value="ANL_N_sf"/>
</dbReference>
<feature type="binding site" evidence="5">
    <location>
        <position position="920"/>
    </location>
    <ligand>
        <name>NADP(+)</name>
        <dbReference type="ChEBI" id="CHEBI:58349"/>
    </ligand>
</feature>
<dbReference type="EMBL" id="MVIC01000019">
    <property type="protein sequence ID" value="ORB14099.1"/>
    <property type="molecule type" value="Genomic_DNA"/>
</dbReference>
<dbReference type="PROSITE" id="PS00455">
    <property type="entry name" value="AMP_BINDING"/>
    <property type="match status" value="1"/>
</dbReference>
<evidence type="ECO:0000256" key="1">
    <source>
        <dbReference type="ARBA" id="ARBA00022450"/>
    </source>
</evidence>
<accession>A0A7I7PH49</accession>
<sequence>MSTDGRAEWLARRVEELSATDPQFAAAQPSSSVATALEQAGLRLPQVIRTVLQGYADRPALGQRVVQFVEDSKTGRTVLELLPRFETITYRVLGERVDALARALTEDLVQVGDRVCVLGFTSVDYTTIDVALGLIGAVSVPLQTSAPITQLQSIVAETEPSVIAASVEYLPDAAELACSGPAPAKLVVFDYRPEVDDQCETVEAVRERLANTAVLVETLADVLKRGKALPAKPGGAPNSSDDDPLALLIYTSGSTGEPKGAMYPQSHVAKMWRRRTSSTNWFGFRAGAASITLNFLPMSHALGRGTLYGTLGNGGTAYFAARSDLSTLLEDLRLVRPTELTFVPRIWEMLYGEYVSEVDRRVAEGADRETVEAQVLREVRQEVLGGRYVFAMTGSAPISKELKAWVESLLETPLTDGYASTESGMILRDGQVQRPPVIDYKLVDVPELGYFSTDRPYPRGELLVKTENMFPGYYKRPDITASVFDADGYYRTGDVFAQVGRDRLVYVDRRNNVIKLAQGEFVTLAKLEAVFDTSPLVHQIYVYGNSAHRYLLAVVVPTRDALARFDDPSTLRARIADSLQEVAKTAGLQSYEVPRDFLIETTPFSVENGLLTGIGKLAWPKLKERYGERLEQLYAELDQGQANELAELRRSGADRPVLQTISRAAAALLGTARVEVSPDAHFTDLGGDSLAALTFANLLREIFGVDVPVGVIVSPATDLQAIADYIQAERQGVKRPTFVAVHGRSATKVHAGDLTLDTFLDGATLSAATNLPKPTTEVRTVLLTGATGFLGRYLALEWLERMDLVDGTVTALVRAKSDEEARARLDKTFDSGDPRLLARYQELAAEHLEVIAGDKGEPNVGLDRQTWQRLADTVDVIADPAALVNHVLPYSELFGPNTLGTAELIRLALTTKLKPYTYVSTIGVGDQVEPAKFTEDADIRKISPTREINDSYANGYGISKWAGEVLLREAHDLCGLPVTVFRCSMIMADTTYKGQLNLPDMFTRLMLSLAATGIAPFSFYELDADGNRQRAHYDGLPVEFIAEAIATLGAQNVETFQTYHVMNPHDDGIGLDEFVDWLIDAGYPLQRIGDYAEWLHRFETVLRGLPDRQRQYSLLPLLHNYQKPQTPLRGSMAPTDRFRAAVQEAKIGPAKDIPHISPAIIVKYVTDLQLLGLL</sequence>
<dbReference type="GO" id="GO:0050661">
    <property type="term" value="F:NADP binding"/>
    <property type="evidence" value="ECO:0007669"/>
    <property type="project" value="UniProtKB-UniRule"/>
</dbReference>
<comment type="domain">
    <text evidence="5">The N-terminal domain likely catalyzes substrate activation by formation of an initial acyl-AMP intermediate, the central region contains the phosphopantetheine attachment site, and the C-terminal domain catalyzes the reduction by NADPH of the intermediate thioester formed from the attack of the phosphopantetheine thiol at the carbonyl carbon of acyl-AMP.</text>
</comment>
<dbReference type="PROSITE" id="PS50075">
    <property type="entry name" value="CARRIER"/>
    <property type="match status" value="1"/>
</dbReference>
<feature type="binding site" evidence="5">
    <location>
        <position position="616"/>
    </location>
    <ligand>
        <name>AMP</name>
        <dbReference type="ChEBI" id="CHEBI:456215"/>
    </ligand>
</feature>
<comment type="function">
    <text evidence="5">Catalyzes the ATP- and NADPH-dependent reduction of carboxylic acids to the corresponding aldehydes.</text>
</comment>
<evidence type="ECO:0000256" key="4">
    <source>
        <dbReference type="ARBA" id="ARBA00022840"/>
    </source>
</evidence>
<comment type="caution">
    <text evidence="5">Lacks conserved residue(s) required for the propagation of feature annotation.</text>
</comment>
<dbReference type="HAMAP" id="MF_02247">
    <property type="entry name" value="Carbox_acid_reduct"/>
    <property type="match status" value="1"/>
</dbReference>
<dbReference type="RefSeq" id="WP_083087901.1">
    <property type="nucleotide sequence ID" value="NZ_AP022583.1"/>
</dbReference>
<keyword evidence="4 5" id="KW-0067">ATP-binding</keyword>
<dbReference type="GO" id="GO:0016020">
    <property type="term" value="C:membrane"/>
    <property type="evidence" value="ECO:0007669"/>
    <property type="project" value="TreeGrafter"/>
</dbReference>
<evidence type="ECO:0000256" key="5">
    <source>
        <dbReference type="HAMAP-Rule" id="MF_02247"/>
    </source>
</evidence>
<evidence type="ECO:0000259" key="6">
    <source>
        <dbReference type="PROSITE" id="PS50075"/>
    </source>
</evidence>
<dbReference type="NCBIfam" id="TIGR01746">
    <property type="entry name" value="Thioester-redct"/>
    <property type="match status" value="1"/>
</dbReference>
<dbReference type="Gene3D" id="1.10.1200.10">
    <property type="entry name" value="ACP-like"/>
    <property type="match status" value="1"/>
</dbReference>
<evidence type="ECO:0000313" key="8">
    <source>
        <dbReference type="EMBL" id="ORB14099.1"/>
    </source>
</evidence>
<keyword evidence="2 5" id="KW-0597">Phosphoprotein</keyword>
<dbReference type="Pfam" id="PF00550">
    <property type="entry name" value="PP-binding"/>
    <property type="match status" value="1"/>
</dbReference>
<dbReference type="Proteomes" id="UP000466894">
    <property type="component" value="Chromosome"/>
</dbReference>
<dbReference type="Gene3D" id="3.40.50.12780">
    <property type="entry name" value="N-terminal domain of ligase-like"/>
    <property type="match status" value="1"/>
</dbReference>
<keyword evidence="5" id="KW-0521">NADP</keyword>
<dbReference type="Pfam" id="PF00501">
    <property type="entry name" value="AMP-binding"/>
    <property type="match status" value="1"/>
</dbReference>
<dbReference type="NCBIfam" id="NF041592">
    <property type="entry name" value="carboxyl_red"/>
    <property type="match status" value="1"/>
</dbReference>
<evidence type="ECO:0000313" key="7">
    <source>
        <dbReference type="EMBL" id="BBY07957.1"/>
    </source>
</evidence>
<feature type="binding site" evidence="5">
    <location>
        <position position="956"/>
    </location>
    <ligand>
        <name>NADP(+)</name>
        <dbReference type="ChEBI" id="CHEBI:58349"/>
    </ligand>
</feature>
<comment type="cofactor">
    <cofactor evidence="5">
        <name>pantetheine 4'-phosphate</name>
        <dbReference type="ChEBI" id="CHEBI:47942"/>
    </cofactor>
    <text evidence="5">Binds 1 phosphopantetheine covalently.</text>
</comment>
<dbReference type="InterPro" id="IPR036736">
    <property type="entry name" value="ACP-like_sf"/>
</dbReference>
<dbReference type="SMART" id="SM00823">
    <property type="entry name" value="PKS_PP"/>
    <property type="match status" value="1"/>
</dbReference>
<feature type="binding site" evidence="5">
    <location>
        <begin position="416"/>
        <end position="417"/>
    </location>
    <ligand>
        <name>AMP</name>
        <dbReference type="ChEBI" id="CHEBI:456215"/>
    </ligand>
</feature>
<feature type="binding site" evidence="5">
    <location>
        <position position="300"/>
    </location>
    <ligand>
        <name>AMP</name>
        <dbReference type="ChEBI" id="CHEBI:456215"/>
    </ligand>
</feature>
<dbReference type="OrthoDB" id="2472181at2"/>
<dbReference type="GO" id="GO:0005524">
    <property type="term" value="F:ATP binding"/>
    <property type="evidence" value="ECO:0007669"/>
    <property type="project" value="UniProtKB-UniRule"/>
</dbReference>
<dbReference type="Proteomes" id="UP000192374">
    <property type="component" value="Unassembled WGS sequence"/>
</dbReference>
<dbReference type="GO" id="GO:0031177">
    <property type="term" value="F:phosphopantetheine binding"/>
    <property type="evidence" value="ECO:0007669"/>
    <property type="project" value="UniProtKB-UniRule"/>
</dbReference>
<evidence type="ECO:0000313" key="10">
    <source>
        <dbReference type="Proteomes" id="UP000466894"/>
    </source>
</evidence>
<keyword evidence="1 5" id="KW-0596">Phosphopantetheine</keyword>
<proteinExistence type="inferred from homology"/>
<protein>
    <recommendedName>
        <fullName evidence="5">Carboxylic acid reductase</fullName>
        <shortName evidence="5">CAR</shortName>
        <ecNumber evidence="5">1.2.1.-</ecNumber>
    </recommendedName>
    <alternativeName>
        <fullName evidence="5">ATP/NADPH-dependent carboxylic acid reductase</fullName>
    </alternativeName>
</protein>
<dbReference type="InterPro" id="IPR020845">
    <property type="entry name" value="AMP-binding_CS"/>
</dbReference>
<dbReference type="GO" id="GO:0004467">
    <property type="term" value="F:long-chain fatty acid-CoA ligase activity"/>
    <property type="evidence" value="ECO:0007669"/>
    <property type="project" value="TreeGrafter"/>
</dbReference>
<reference evidence="7 10" key="2">
    <citation type="journal article" date="2019" name="Emerg. Microbes Infect.">
        <title>Comprehensive subspecies identification of 175 nontuberculous mycobacteria species based on 7547 genomic profiles.</title>
        <authorList>
            <person name="Matsumoto Y."/>
            <person name="Kinjo T."/>
            <person name="Motooka D."/>
            <person name="Nabeya D."/>
            <person name="Jung N."/>
            <person name="Uechi K."/>
            <person name="Horii T."/>
            <person name="Iida T."/>
            <person name="Fujita J."/>
            <person name="Nakamura S."/>
        </authorList>
    </citation>
    <scope>NUCLEOTIDE SEQUENCE [LARGE SCALE GENOMIC DNA]</scope>
    <source>
        <strain evidence="7 10">JCM 16367</strain>
    </source>
</reference>
<dbReference type="InterPro" id="IPR013120">
    <property type="entry name" value="FAR_NAD-bd"/>
</dbReference>
<dbReference type="GO" id="GO:0016620">
    <property type="term" value="F:oxidoreductase activity, acting on the aldehyde or oxo group of donors, NAD or NADP as acceptor"/>
    <property type="evidence" value="ECO:0007669"/>
    <property type="project" value="UniProtKB-UniRule"/>
</dbReference>
<feature type="binding site" evidence="5">
    <location>
        <position position="421"/>
    </location>
    <ligand>
        <name>AMP</name>
        <dbReference type="ChEBI" id="CHEBI:456215"/>
    </ligand>
</feature>
<dbReference type="InterPro" id="IPR009081">
    <property type="entry name" value="PP-bd_ACP"/>
</dbReference>
<reference evidence="7" key="3">
    <citation type="submission" date="2020-02" db="EMBL/GenBank/DDBJ databases">
        <authorList>
            <person name="Matsumoto Y."/>
            <person name="Motooka D."/>
            <person name="Nakamura S."/>
        </authorList>
    </citation>
    <scope>NUCLEOTIDE SEQUENCE</scope>
    <source>
        <strain evidence="7">JCM 16367</strain>
    </source>
</reference>
<dbReference type="AlphaFoldDB" id="A0A7I7PH49"/>
<dbReference type="KEGG" id="mnv:MNVI_32750"/>
<dbReference type="SUPFAM" id="SSF56801">
    <property type="entry name" value="Acetyl-CoA synthetase-like"/>
    <property type="match status" value="1"/>
</dbReference>
<dbReference type="PANTHER" id="PTHR43272:SF33">
    <property type="entry name" value="AMP-BINDING DOMAIN-CONTAINING PROTEIN-RELATED"/>
    <property type="match status" value="1"/>
</dbReference>
<feature type="binding site" evidence="5">
    <location>
        <begin position="880"/>
        <end position="882"/>
    </location>
    <ligand>
        <name>NADP(+)</name>
        <dbReference type="ChEBI" id="CHEBI:58349"/>
    </ligand>
</feature>
<feature type="binding site" evidence="5">
    <location>
        <position position="960"/>
    </location>
    <ligand>
        <name>NADP(+)</name>
        <dbReference type="ChEBI" id="CHEBI:58349"/>
    </ligand>
</feature>